<protein>
    <recommendedName>
        <fullName evidence="4">Ribosomal protein</fullName>
    </recommendedName>
</protein>
<dbReference type="EMBL" id="BTSX01000006">
    <property type="protein sequence ID" value="GMT05735.1"/>
    <property type="molecule type" value="Genomic_DNA"/>
</dbReference>
<gene>
    <name evidence="2" type="ORF">PENTCL1PPCAC_27909</name>
</gene>
<evidence type="ECO:0000313" key="2">
    <source>
        <dbReference type="EMBL" id="GMT05735.1"/>
    </source>
</evidence>
<proteinExistence type="predicted"/>
<name>A0AAV5UFG1_9BILA</name>
<accession>A0AAV5UFG1</accession>
<comment type="caution">
    <text evidence="2">The sequence shown here is derived from an EMBL/GenBank/DDBJ whole genome shotgun (WGS) entry which is preliminary data.</text>
</comment>
<dbReference type="Proteomes" id="UP001432027">
    <property type="component" value="Unassembled WGS sequence"/>
</dbReference>
<feature type="non-terminal residue" evidence="2">
    <location>
        <position position="1"/>
    </location>
</feature>
<sequence>AMGQKSVTEKRKEGGEETEKKDERNLIEEEWCSIMEDVHIRLLRGLKMIMKKFREETEQRREVIERFFRAKYEFEMTCTLRPKGYRRASFMYCFFKIYFCQVFGCSKEEVGISIFMRIDKLKHWRTKRRKKRDWRRSGLS</sequence>
<dbReference type="AlphaFoldDB" id="A0AAV5UFG1"/>
<organism evidence="2 3">
    <name type="scientific">Pristionchus entomophagus</name>
    <dbReference type="NCBI Taxonomy" id="358040"/>
    <lineage>
        <taxon>Eukaryota</taxon>
        <taxon>Metazoa</taxon>
        <taxon>Ecdysozoa</taxon>
        <taxon>Nematoda</taxon>
        <taxon>Chromadorea</taxon>
        <taxon>Rhabditida</taxon>
        <taxon>Rhabditina</taxon>
        <taxon>Diplogasteromorpha</taxon>
        <taxon>Diplogasteroidea</taxon>
        <taxon>Neodiplogasteridae</taxon>
        <taxon>Pristionchus</taxon>
    </lineage>
</organism>
<evidence type="ECO:0000256" key="1">
    <source>
        <dbReference type="SAM" id="MobiDB-lite"/>
    </source>
</evidence>
<feature type="region of interest" description="Disordered" evidence="1">
    <location>
        <begin position="1"/>
        <end position="21"/>
    </location>
</feature>
<evidence type="ECO:0000313" key="3">
    <source>
        <dbReference type="Proteomes" id="UP001432027"/>
    </source>
</evidence>
<keyword evidence="3" id="KW-1185">Reference proteome</keyword>
<feature type="compositionally biased region" description="Basic and acidic residues" evidence="1">
    <location>
        <begin position="7"/>
        <end position="21"/>
    </location>
</feature>
<evidence type="ECO:0008006" key="4">
    <source>
        <dbReference type="Google" id="ProtNLM"/>
    </source>
</evidence>
<reference evidence="2" key="1">
    <citation type="submission" date="2023-10" db="EMBL/GenBank/DDBJ databases">
        <title>Genome assembly of Pristionchus species.</title>
        <authorList>
            <person name="Yoshida K."/>
            <person name="Sommer R.J."/>
        </authorList>
    </citation>
    <scope>NUCLEOTIDE SEQUENCE</scope>
    <source>
        <strain evidence="2">RS0144</strain>
    </source>
</reference>